<gene>
    <name evidence="1" type="ORF">HB662_02220</name>
</gene>
<organism evidence="1 2">
    <name type="scientific">Falsiroseomonas frigidaquae</name>
    <dbReference type="NCBI Taxonomy" id="487318"/>
    <lineage>
        <taxon>Bacteria</taxon>
        <taxon>Pseudomonadati</taxon>
        <taxon>Pseudomonadota</taxon>
        <taxon>Alphaproteobacteria</taxon>
        <taxon>Acetobacterales</taxon>
        <taxon>Roseomonadaceae</taxon>
        <taxon>Falsiroseomonas</taxon>
    </lineage>
</organism>
<evidence type="ECO:0000313" key="2">
    <source>
        <dbReference type="Proteomes" id="UP000765160"/>
    </source>
</evidence>
<dbReference type="RefSeq" id="WP_168046685.1">
    <property type="nucleotide sequence ID" value="NZ_JAATJR010000001.1"/>
</dbReference>
<protein>
    <recommendedName>
        <fullName evidence="3">Head-tail adaptor protein</fullName>
    </recommendedName>
</protein>
<dbReference type="InterPro" id="IPR053734">
    <property type="entry name" value="Phage_Head-Tail_Connect_sf"/>
</dbReference>
<comment type="caution">
    <text evidence="1">The sequence shown here is derived from an EMBL/GenBank/DDBJ whole genome shotgun (WGS) entry which is preliminary data.</text>
</comment>
<name>A0ABX1EST5_9PROT</name>
<keyword evidence="2" id="KW-1185">Reference proteome</keyword>
<reference evidence="1 2" key="1">
    <citation type="submission" date="2020-03" db="EMBL/GenBank/DDBJ databases">
        <title>Roseomonas selenitidurans sp. nov. isolated from soil.</title>
        <authorList>
            <person name="Liu H."/>
        </authorList>
    </citation>
    <scope>NUCLEOTIDE SEQUENCE [LARGE SCALE GENOMIC DNA]</scope>
    <source>
        <strain evidence="1 2">JCM 15073</strain>
    </source>
</reference>
<proteinExistence type="predicted"/>
<dbReference type="Proteomes" id="UP000765160">
    <property type="component" value="Unassembled WGS sequence"/>
</dbReference>
<dbReference type="Pfam" id="PF05354">
    <property type="entry name" value="Phage_attach"/>
    <property type="match status" value="1"/>
</dbReference>
<dbReference type="InterPro" id="IPR008018">
    <property type="entry name" value="Phage_tail_attach_FII"/>
</dbReference>
<sequence>MDFGALDASVLATFREPERILYGPQFQPDFEITGILDRYMVDVPGAGDGPPVTVAKATLSLRAADLPPGFTPKARDRVLIRDVTYDVTTEVPADAAGWIVLPLGRVA</sequence>
<accession>A0ABX1EST5</accession>
<evidence type="ECO:0008006" key="3">
    <source>
        <dbReference type="Google" id="ProtNLM"/>
    </source>
</evidence>
<dbReference type="EMBL" id="JAAVTX010000001">
    <property type="protein sequence ID" value="NKE43575.1"/>
    <property type="molecule type" value="Genomic_DNA"/>
</dbReference>
<evidence type="ECO:0000313" key="1">
    <source>
        <dbReference type="EMBL" id="NKE43575.1"/>
    </source>
</evidence>
<dbReference type="Gene3D" id="2.40.10.180">
    <property type="entry name" value="Phage tail proteins"/>
    <property type="match status" value="1"/>
</dbReference>